<sequence>MRINSVYERWWRRGKRSSRPDSQRLESRSESIFPLTPSVTSRRYPADILHTHAGHEYAVDVEKAVVSRGRAALEWETRAFSTYNVSTRGISSDPAPAVGRGQDVFGSRRTGRRCVGIIRLLRYSVFTVYRRLFTLVFVVNLIAAGLLYKHHQYHQRQQRGPDDEEDNAVAISLNINTLSTLASANFLAAILVRQDWFVNVLFRSAWLVPWNVPLSVRKIVARVYCYGGIHSGAAVAGTMWWIAFTTGMSVGFVESGDYGYTVLVSTWVVLILLMVILLFAIPGLRARYHDIFEMTHRFLGWSSIAIFWFQLLVLVQSFPSSSSSLGSDLVRNPTFWNLTLITILVIYPWLLLRRWTFIARPLSTHALHLSFPNAIHKFSCLAISSSPLHEWHPFATFPSAHLSDPCASMVISDAGDWTRNLIRSVIAQTKASGKDAVKVQFYIKSHPSAGVLSLTCLFPRILIVTTGSGIGPCLSSLVENTLASSHSCRYPRQFARLVWSSRSPLKTFGPHIMGLVNKADPDAVVIDTAEMGRPDLLEVAWSMYRELEVEAVFVLSNQKVVDWVVGGLERRGVPAFGPIWDS</sequence>
<dbReference type="EMBL" id="HG992981">
    <property type="protein sequence ID" value="CAE7180121.1"/>
    <property type="molecule type" value="Genomic_DNA"/>
</dbReference>
<dbReference type="PANTHER" id="PTHR33927:SF5">
    <property type="entry name" value="ENZYME, PUTATIVE (AFU_ORTHOLOGUE AFUA_8G01222)-RELATED"/>
    <property type="match status" value="1"/>
</dbReference>
<organism evidence="1 2">
    <name type="scientific">Pyrenophora teres f. teres</name>
    <dbReference type="NCBI Taxonomy" id="97479"/>
    <lineage>
        <taxon>Eukaryota</taxon>
        <taxon>Fungi</taxon>
        <taxon>Dikarya</taxon>
        <taxon>Ascomycota</taxon>
        <taxon>Pezizomycotina</taxon>
        <taxon>Dothideomycetes</taxon>
        <taxon>Pleosporomycetidae</taxon>
        <taxon>Pleosporales</taxon>
        <taxon>Pleosporineae</taxon>
        <taxon>Pleosporaceae</taxon>
        <taxon>Pyrenophora</taxon>
    </lineage>
</organism>
<dbReference type="AlphaFoldDB" id="A0A6S6W4T1"/>
<dbReference type="InterPro" id="IPR052979">
    <property type="entry name" value="Adenylate-forming_domain"/>
</dbReference>
<accession>A0A6S6W4T1</accession>
<proteinExistence type="predicted"/>
<name>A0A6S6W4T1_9PLEO</name>
<protein>
    <submittedName>
        <fullName evidence="1">Integral membrane protein</fullName>
    </submittedName>
</protein>
<evidence type="ECO:0000313" key="1">
    <source>
        <dbReference type="EMBL" id="CAE7180121.1"/>
    </source>
</evidence>
<reference evidence="1" key="1">
    <citation type="submission" date="2021-02" db="EMBL/GenBank/DDBJ databases">
        <authorList>
            <person name="Syme A R."/>
            <person name="Syme A R."/>
            <person name="Moolhuijzen P."/>
        </authorList>
    </citation>
    <scope>NUCLEOTIDE SEQUENCE</scope>
    <source>
        <strain evidence="1">W1-1</strain>
    </source>
</reference>
<dbReference type="Proteomes" id="UP000472372">
    <property type="component" value="Chromosome 5"/>
</dbReference>
<gene>
    <name evidence="1" type="ORF">PTTW11_06718</name>
</gene>
<evidence type="ECO:0000313" key="2">
    <source>
        <dbReference type="Proteomes" id="UP000472372"/>
    </source>
</evidence>
<dbReference type="PANTHER" id="PTHR33927">
    <property type="entry name" value="TRANSMEMBRANE PROTEIN"/>
    <property type="match status" value="1"/>
</dbReference>